<dbReference type="AlphaFoldDB" id="D2W1G8"/>
<organism evidence="4">
    <name type="scientific">Naegleria gruberi</name>
    <name type="common">Amoeba</name>
    <dbReference type="NCBI Taxonomy" id="5762"/>
    <lineage>
        <taxon>Eukaryota</taxon>
        <taxon>Discoba</taxon>
        <taxon>Heterolobosea</taxon>
        <taxon>Tetramitia</taxon>
        <taxon>Eutetramitia</taxon>
        <taxon>Vahlkampfiidae</taxon>
        <taxon>Naegleria</taxon>
    </lineage>
</organism>
<dbReference type="GeneID" id="8857156"/>
<dbReference type="eggNOG" id="KOG0621">
    <property type="taxonomic scope" value="Eukaryota"/>
</dbReference>
<dbReference type="FunCoup" id="D2W1G8">
    <property type="interactions" value="115"/>
</dbReference>
<dbReference type="OrthoDB" id="444338at2759"/>
<dbReference type="Proteomes" id="UP000006671">
    <property type="component" value="Unassembled WGS sequence"/>
</dbReference>
<name>D2W1G8_NAEGR</name>
<dbReference type="Pfam" id="PF03803">
    <property type="entry name" value="Scramblase"/>
    <property type="match status" value="1"/>
</dbReference>
<dbReference type="SUPFAM" id="SSF54518">
    <property type="entry name" value="Tubby C-terminal domain-like"/>
    <property type="match status" value="1"/>
</dbReference>
<comment type="similarity">
    <text evidence="1 2">Belongs to the phospholipid scramblase family.</text>
</comment>
<dbReference type="GO" id="GO:0017128">
    <property type="term" value="F:phospholipid scramblase activity"/>
    <property type="evidence" value="ECO:0007669"/>
    <property type="project" value="InterPro"/>
</dbReference>
<evidence type="ECO:0000256" key="2">
    <source>
        <dbReference type="RuleBase" id="RU363116"/>
    </source>
</evidence>
<dbReference type="PANTHER" id="PTHR23248:SF9">
    <property type="entry name" value="PHOSPHOLIPID SCRAMBLASE"/>
    <property type="match status" value="1"/>
</dbReference>
<dbReference type="PANTHER" id="PTHR23248">
    <property type="entry name" value="PHOSPHOLIPID SCRAMBLASE-RELATED"/>
    <property type="match status" value="1"/>
</dbReference>
<dbReference type="RefSeq" id="XP_002669788.1">
    <property type="nucleotide sequence ID" value="XM_002669742.1"/>
</dbReference>
<dbReference type="EMBL" id="GG738922">
    <property type="protein sequence ID" value="EFC37044.1"/>
    <property type="molecule type" value="Genomic_DNA"/>
</dbReference>
<accession>D2W1G8</accession>
<dbReference type="InterPro" id="IPR005552">
    <property type="entry name" value="Scramblase"/>
</dbReference>
<sequence>MSTEQIYVNAYNHQTPQQHAMMMNNANGYPQQVKSPSHQMEQPGIYNPPQMMMNTSLANNSQHSVSLIDQIFGPNSKAKVKQRIEPFELLTGFETENKYDINFDNGYMAVALEESDCCARQYCGPKRPFKMHIALKQNKQEFLTLDRPYCHFFHEVNVYDTATNQVLGQVELRFTLFSRELNVFDPEGVKMFEIVSSCCECWTFHIEKDGERVGKISKKWSGFVKEAFTDADNFGIEFPDRATPKQKAVLLGALFLIDFLYFESNEDNNKNDHY</sequence>
<evidence type="ECO:0000256" key="1">
    <source>
        <dbReference type="ARBA" id="ARBA00005350"/>
    </source>
</evidence>
<evidence type="ECO:0000313" key="3">
    <source>
        <dbReference type="EMBL" id="EFC37044.1"/>
    </source>
</evidence>
<dbReference type="KEGG" id="ngr:NAEGRDRAFT_75212"/>
<reference evidence="3 4" key="1">
    <citation type="journal article" date="2010" name="Cell">
        <title>The genome of Naegleria gruberi illuminates early eukaryotic versatility.</title>
        <authorList>
            <person name="Fritz-Laylin L.K."/>
            <person name="Prochnik S.E."/>
            <person name="Ginger M.L."/>
            <person name="Dacks J.B."/>
            <person name="Carpenter M.L."/>
            <person name="Field M.C."/>
            <person name="Kuo A."/>
            <person name="Paredez A."/>
            <person name="Chapman J."/>
            <person name="Pham J."/>
            <person name="Shu S."/>
            <person name="Neupane R."/>
            <person name="Cipriano M."/>
            <person name="Mancuso J."/>
            <person name="Tu H."/>
            <person name="Salamov A."/>
            <person name="Lindquist E."/>
            <person name="Shapiro H."/>
            <person name="Lucas S."/>
            <person name="Grigoriev I.V."/>
            <person name="Cande W.Z."/>
            <person name="Fulton C."/>
            <person name="Rokhsar D.S."/>
            <person name="Dawson S.C."/>
        </authorList>
    </citation>
    <scope>NUCLEOTIDE SEQUENCE [LARGE SCALE GENOMIC DNA]</scope>
    <source>
        <strain evidence="3 4">NEG-M</strain>
    </source>
</reference>
<dbReference type="InParanoid" id="D2W1G8"/>
<keyword evidence="4" id="KW-1185">Reference proteome</keyword>
<dbReference type="OMA" id="LWKQTSH"/>
<gene>
    <name evidence="3" type="ORF">NAEGRDRAFT_75212</name>
</gene>
<dbReference type="GO" id="GO:0005886">
    <property type="term" value="C:plasma membrane"/>
    <property type="evidence" value="ECO:0007669"/>
    <property type="project" value="TreeGrafter"/>
</dbReference>
<dbReference type="InterPro" id="IPR025659">
    <property type="entry name" value="Tubby-like_C"/>
</dbReference>
<evidence type="ECO:0000313" key="4">
    <source>
        <dbReference type="Proteomes" id="UP000006671"/>
    </source>
</evidence>
<proteinExistence type="inferred from homology"/>
<dbReference type="VEuPathDB" id="AmoebaDB:NAEGRDRAFT_75212"/>
<protein>
    <recommendedName>
        <fullName evidence="2">Phospholipid scramblase</fullName>
    </recommendedName>
</protein>